<keyword evidence="6" id="KW-0812">Transmembrane</keyword>
<feature type="domain" description="HAMP" evidence="8">
    <location>
        <begin position="214"/>
        <end position="266"/>
    </location>
</feature>
<feature type="compositionally biased region" description="Polar residues" evidence="5">
    <location>
        <begin position="739"/>
        <end position="749"/>
    </location>
</feature>
<dbReference type="CDD" id="cd06225">
    <property type="entry name" value="HAMP"/>
    <property type="match status" value="1"/>
</dbReference>
<evidence type="ECO:0000256" key="6">
    <source>
        <dbReference type="SAM" id="Phobius"/>
    </source>
</evidence>
<keyword evidence="1" id="KW-0488">Methylation</keyword>
<dbReference type="InterPro" id="IPR047347">
    <property type="entry name" value="YvaQ-like_sensor"/>
</dbReference>
<dbReference type="Proteomes" id="UP001302716">
    <property type="component" value="Chromosome"/>
</dbReference>
<feature type="transmembrane region" description="Helical" evidence="6">
    <location>
        <begin position="193"/>
        <end position="212"/>
    </location>
</feature>
<dbReference type="InterPro" id="IPR024478">
    <property type="entry name" value="HlyB_4HB_MCP"/>
</dbReference>
<sequence>MTALLQRYNVGPRLAAAFAVLIVLSGIIAFIGYRGLTSARALVDHLVHQNMEKIRLSNDMMNANYIISMQIRNVVLPTSNEDNLRFIEIIKGARADYLKARETLYAIPPSEEGKAIRAEIDRRREIAKGFNDKVIDLVMTNHSDEALPLLLTKAAPAMQQWQDKIGENIDLQDKLAGEASAEALQSMDDSRKLLIGGSLLVVLLSGTLGLLITRSLTQPLSRATRAAEAIAGGNLENDVNTQANDEAGRLLKAMSKMQLQLRNLLSAQTDMARRHDDGQISFRIDAAAFPGEYGRMAHDTNNLVGSHIAVKMRLAQIMGRYAIGDLSEDMEKLPGEKAVLSDTMAQVKLNLGAMNTEIKHLAQSAANGDFSARGDAERFQYDFRVMVESLNNLMSTADGNLQALSGLLQSIAAGDLTARMSGDFRGVFAQMRDDANATATQLAEIVSGIKASAISIKGAASEIAAGNQDLSQRTEQQAANLEETAASMEELTSTVKQNAEGARQANQLAIGAASVASQGGDVVGKVVQTMSGIEASSKKIADIISVIDGIAFQTNILALNAAVEAARAGEQGRGFAVVASEVRTLAQRSSAAAKEIKGLIDDSVERVAEGSALVHTAGKTMGEVVASVQRVTDIMGEISAASQEQSAGIEQVNQTITQMDETTQQNAALVEEATAAARALEDQATQLTDAVAVFKTDLAYAQAPVRAAVLRPAVTTAVKAKVAAAGRSPASRPRAVVTAPSNDSSWQEF</sequence>
<proteinExistence type="inferred from homology"/>
<keyword evidence="10" id="KW-1185">Reference proteome</keyword>
<accession>A0AAU0B940</accession>
<dbReference type="Pfam" id="PF18947">
    <property type="entry name" value="HAMP_2"/>
    <property type="match status" value="1"/>
</dbReference>
<dbReference type="Pfam" id="PF00672">
    <property type="entry name" value="HAMP"/>
    <property type="match status" value="1"/>
</dbReference>
<evidence type="ECO:0000256" key="3">
    <source>
        <dbReference type="ARBA" id="ARBA00029447"/>
    </source>
</evidence>
<feature type="domain" description="Methyl-accepting transducer" evidence="7">
    <location>
        <begin position="452"/>
        <end position="681"/>
    </location>
</feature>
<keyword evidence="6" id="KW-0472">Membrane</keyword>
<dbReference type="SUPFAM" id="SSF58104">
    <property type="entry name" value="Methyl-accepting chemotaxis protein (MCP) signaling domain"/>
    <property type="match status" value="1"/>
</dbReference>
<dbReference type="InterPro" id="IPR004090">
    <property type="entry name" value="Chemotax_Me-accpt_rcpt"/>
</dbReference>
<feature type="region of interest" description="Disordered" evidence="5">
    <location>
        <begin position="728"/>
        <end position="749"/>
    </location>
</feature>
<evidence type="ECO:0000256" key="2">
    <source>
        <dbReference type="ARBA" id="ARBA00023224"/>
    </source>
</evidence>
<dbReference type="SMART" id="SM00304">
    <property type="entry name" value="HAMP"/>
    <property type="match status" value="2"/>
</dbReference>
<dbReference type="EMBL" id="CP103836">
    <property type="protein sequence ID" value="WOB49240.1"/>
    <property type="molecule type" value="Genomic_DNA"/>
</dbReference>
<keyword evidence="6" id="KW-1133">Transmembrane helix</keyword>
<evidence type="ECO:0000259" key="7">
    <source>
        <dbReference type="PROSITE" id="PS50111"/>
    </source>
</evidence>
<dbReference type="RefSeq" id="WP_316695245.1">
    <property type="nucleotide sequence ID" value="NZ_CP103836.1"/>
</dbReference>
<dbReference type="CDD" id="cd19411">
    <property type="entry name" value="MCP2201-like_sensor"/>
    <property type="match status" value="1"/>
</dbReference>
<dbReference type="CDD" id="cd11386">
    <property type="entry name" value="MCP_signal"/>
    <property type="match status" value="1"/>
</dbReference>
<protein>
    <submittedName>
        <fullName evidence="9">Methyl-accepting chemotaxis protein</fullName>
    </submittedName>
</protein>
<dbReference type="AlphaFoldDB" id="A0AAU0B940"/>
<feature type="domain" description="HAMP" evidence="8">
    <location>
        <begin position="401"/>
        <end position="447"/>
    </location>
</feature>
<dbReference type="InterPro" id="IPR003660">
    <property type="entry name" value="HAMP_dom"/>
</dbReference>
<dbReference type="InterPro" id="IPR041395">
    <property type="entry name" value="McpB_HAMP_3rd"/>
</dbReference>
<gene>
    <name evidence="9" type="ORF">NYR97_18795</name>
</gene>
<evidence type="ECO:0000313" key="10">
    <source>
        <dbReference type="Proteomes" id="UP001302716"/>
    </source>
</evidence>
<evidence type="ECO:0000256" key="1">
    <source>
        <dbReference type="ARBA" id="ARBA00022481"/>
    </source>
</evidence>
<dbReference type="PROSITE" id="PS50885">
    <property type="entry name" value="HAMP"/>
    <property type="match status" value="2"/>
</dbReference>
<evidence type="ECO:0000259" key="8">
    <source>
        <dbReference type="PROSITE" id="PS50885"/>
    </source>
</evidence>
<dbReference type="InterPro" id="IPR004089">
    <property type="entry name" value="MCPsignal_dom"/>
</dbReference>
<keyword evidence="2 4" id="KW-0807">Transducer</keyword>
<name>A0AAU0B940_9XANT</name>
<dbReference type="PANTHER" id="PTHR43531">
    <property type="entry name" value="PROTEIN ICFG"/>
    <property type="match status" value="1"/>
</dbReference>
<dbReference type="SMART" id="SM00283">
    <property type="entry name" value="MA"/>
    <property type="match status" value="1"/>
</dbReference>
<dbReference type="GO" id="GO:0005886">
    <property type="term" value="C:plasma membrane"/>
    <property type="evidence" value="ECO:0007669"/>
    <property type="project" value="TreeGrafter"/>
</dbReference>
<comment type="similarity">
    <text evidence="3">Belongs to the methyl-accepting chemotaxis (MCP) protein family.</text>
</comment>
<dbReference type="GO" id="GO:0007165">
    <property type="term" value="P:signal transduction"/>
    <property type="evidence" value="ECO:0007669"/>
    <property type="project" value="UniProtKB-KW"/>
</dbReference>
<dbReference type="Pfam" id="PF00015">
    <property type="entry name" value="MCPsignal"/>
    <property type="match status" value="1"/>
</dbReference>
<evidence type="ECO:0000256" key="5">
    <source>
        <dbReference type="SAM" id="MobiDB-lite"/>
    </source>
</evidence>
<dbReference type="Gene3D" id="1.10.287.950">
    <property type="entry name" value="Methyl-accepting chemotaxis protein"/>
    <property type="match status" value="1"/>
</dbReference>
<reference evidence="9 10" key="1">
    <citation type="submission" date="2022-08" db="EMBL/GenBank/DDBJ databases">
        <title>Whole genome sequencing-based tracing of a 2022 introduction and outbreak of Xanthomonas hortorum pv. pelargonii.</title>
        <authorList>
            <person name="Iruegas-Bocardo F."/>
            <person name="Weisberg A.K."/>
            <person name="Riutta E.R."/>
            <person name="Kilday K."/>
            <person name="Bonkowski J.C."/>
            <person name="Creswell T."/>
            <person name="Daughtrey M.L."/>
            <person name="Rane K."/>
            <person name="Grunwald N.J."/>
            <person name="Chang J.H."/>
            <person name="Putnam M.L."/>
        </authorList>
    </citation>
    <scope>NUCLEOTIDE SEQUENCE [LARGE SCALE GENOMIC DNA]</scope>
    <source>
        <strain evidence="9 10">22-323</strain>
    </source>
</reference>
<dbReference type="FunFam" id="1.10.287.950:FF:000002">
    <property type="entry name" value="Methyl-accepting chemotaxis protein"/>
    <property type="match status" value="1"/>
</dbReference>
<evidence type="ECO:0000256" key="4">
    <source>
        <dbReference type="PROSITE-ProRule" id="PRU00284"/>
    </source>
</evidence>
<organism evidence="9 10">
    <name type="scientific">Xanthomonas hydrangeae</name>
    <dbReference type="NCBI Taxonomy" id="2775159"/>
    <lineage>
        <taxon>Bacteria</taxon>
        <taxon>Pseudomonadati</taxon>
        <taxon>Pseudomonadota</taxon>
        <taxon>Gammaproteobacteria</taxon>
        <taxon>Lysobacterales</taxon>
        <taxon>Lysobacteraceae</taxon>
        <taxon>Xanthomonas</taxon>
    </lineage>
</organism>
<dbReference type="GO" id="GO:0006935">
    <property type="term" value="P:chemotaxis"/>
    <property type="evidence" value="ECO:0007669"/>
    <property type="project" value="UniProtKB-KW"/>
</dbReference>
<dbReference type="FunFam" id="1.20.120.1530:FF:000004">
    <property type="entry name" value="Methyl-accepting chemotaxis protein"/>
    <property type="match status" value="1"/>
</dbReference>
<dbReference type="GO" id="GO:0004888">
    <property type="term" value="F:transmembrane signaling receptor activity"/>
    <property type="evidence" value="ECO:0007669"/>
    <property type="project" value="InterPro"/>
</dbReference>
<dbReference type="PROSITE" id="PS50111">
    <property type="entry name" value="CHEMOTAXIS_TRANSDUC_2"/>
    <property type="match status" value="1"/>
</dbReference>
<dbReference type="Pfam" id="PF12729">
    <property type="entry name" value="4HB_MCP_1"/>
    <property type="match status" value="1"/>
</dbReference>
<dbReference type="InterPro" id="IPR051310">
    <property type="entry name" value="MCP_chemotaxis"/>
</dbReference>
<dbReference type="Gene3D" id="1.20.120.1530">
    <property type="match status" value="2"/>
</dbReference>
<feature type="transmembrane region" description="Helical" evidence="6">
    <location>
        <begin position="14"/>
        <end position="33"/>
    </location>
</feature>
<dbReference type="Pfam" id="PF18575">
    <property type="entry name" value="HAMP_N3"/>
    <property type="match status" value="1"/>
</dbReference>
<evidence type="ECO:0000313" key="9">
    <source>
        <dbReference type="EMBL" id="WOB49240.1"/>
    </source>
</evidence>
<dbReference type="SUPFAM" id="SSF158472">
    <property type="entry name" value="HAMP domain-like"/>
    <property type="match status" value="1"/>
</dbReference>
<dbReference type="FunFam" id="1.20.120.1530:FF:000005">
    <property type="entry name" value="Methyl-accepting chemotaxis protein"/>
    <property type="match status" value="1"/>
</dbReference>
<dbReference type="PANTHER" id="PTHR43531:SF14">
    <property type="entry name" value="METHYL-ACCEPTING CHEMOTAXIS PROTEIN I-RELATED"/>
    <property type="match status" value="1"/>
</dbReference>
<dbReference type="PRINTS" id="PR00260">
    <property type="entry name" value="CHEMTRNSDUCR"/>
</dbReference>